<accession>A0A1R3TAN5</accession>
<proteinExistence type="inferred from homology"/>
<gene>
    <name evidence="7" type="primary">artM_1</name>
    <name evidence="7" type="ORF">DSM25559_0716</name>
</gene>
<dbReference type="InterPro" id="IPR003593">
    <property type="entry name" value="AAA+_ATPase"/>
</dbReference>
<dbReference type="PROSITE" id="PS50893">
    <property type="entry name" value="ABC_TRANSPORTER_2"/>
    <property type="match status" value="1"/>
</dbReference>
<feature type="domain" description="ABC transporter" evidence="6">
    <location>
        <begin position="14"/>
        <end position="270"/>
    </location>
</feature>
<dbReference type="InterPro" id="IPR003439">
    <property type="entry name" value="ABC_transporter-like_ATP-bd"/>
</dbReference>
<dbReference type="Proteomes" id="UP000187891">
    <property type="component" value="Unassembled WGS sequence"/>
</dbReference>
<dbReference type="GO" id="GO:1903805">
    <property type="term" value="P:L-valine import across plasma membrane"/>
    <property type="evidence" value="ECO:0007669"/>
    <property type="project" value="TreeGrafter"/>
</dbReference>
<keyword evidence="2" id="KW-0813">Transport</keyword>
<name>A0A1R3TAN5_9HYPH</name>
<evidence type="ECO:0000256" key="4">
    <source>
        <dbReference type="ARBA" id="ARBA00022840"/>
    </source>
</evidence>
<dbReference type="CDD" id="cd03219">
    <property type="entry name" value="ABC_Mj1267_LivG_branched"/>
    <property type="match status" value="1"/>
</dbReference>
<dbReference type="GO" id="GO:0042941">
    <property type="term" value="P:D-alanine transmembrane transport"/>
    <property type="evidence" value="ECO:0007669"/>
    <property type="project" value="TreeGrafter"/>
</dbReference>
<dbReference type="GO" id="GO:0005886">
    <property type="term" value="C:plasma membrane"/>
    <property type="evidence" value="ECO:0007669"/>
    <property type="project" value="TreeGrafter"/>
</dbReference>
<dbReference type="SUPFAM" id="SSF52540">
    <property type="entry name" value="P-loop containing nucleoside triphosphate hydrolases"/>
    <property type="match status" value="1"/>
</dbReference>
<dbReference type="GO" id="GO:1903806">
    <property type="term" value="P:L-isoleucine import across plasma membrane"/>
    <property type="evidence" value="ECO:0007669"/>
    <property type="project" value="TreeGrafter"/>
</dbReference>
<dbReference type="EMBL" id="FMUE01000001">
    <property type="protein sequence ID" value="SCX07505.1"/>
    <property type="molecule type" value="Genomic_DNA"/>
</dbReference>
<evidence type="ECO:0000256" key="5">
    <source>
        <dbReference type="ARBA" id="ARBA00022970"/>
    </source>
</evidence>
<dbReference type="Pfam" id="PF00005">
    <property type="entry name" value="ABC_tran"/>
    <property type="match status" value="1"/>
</dbReference>
<evidence type="ECO:0000259" key="6">
    <source>
        <dbReference type="PROSITE" id="PS50893"/>
    </source>
</evidence>
<dbReference type="GO" id="GO:0015808">
    <property type="term" value="P:L-alanine transport"/>
    <property type="evidence" value="ECO:0007669"/>
    <property type="project" value="TreeGrafter"/>
</dbReference>
<dbReference type="PANTHER" id="PTHR45772">
    <property type="entry name" value="CONSERVED COMPONENT OF ABC TRANSPORTER FOR NATURAL AMINO ACIDS-RELATED"/>
    <property type="match status" value="1"/>
</dbReference>
<dbReference type="GO" id="GO:0015192">
    <property type="term" value="F:L-phenylalanine transmembrane transporter activity"/>
    <property type="evidence" value="ECO:0007669"/>
    <property type="project" value="TreeGrafter"/>
</dbReference>
<dbReference type="PANTHER" id="PTHR45772:SF11">
    <property type="entry name" value="HIGH-AFFINITY BRANCHED-CHAIN AMINO ACID TRANSPORT ATP-BINDING PROTEIN LIVG"/>
    <property type="match status" value="1"/>
</dbReference>
<keyword evidence="5" id="KW-0029">Amino-acid transport</keyword>
<evidence type="ECO:0000313" key="8">
    <source>
        <dbReference type="Proteomes" id="UP000187891"/>
    </source>
</evidence>
<dbReference type="GO" id="GO:0016887">
    <property type="term" value="F:ATP hydrolysis activity"/>
    <property type="evidence" value="ECO:0007669"/>
    <property type="project" value="InterPro"/>
</dbReference>
<evidence type="ECO:0000256" key="3">
    <source>
        <dbReference type="ARBA" id="ARBA00022741"/>
    </source>
</evidence>
<sequence length="287" mass="31338">MASGNIDMTQDTILKVEHLSMKFGGLMAINDFSFEAKRGEITALIGPNGAGKTTVFNCITGFYKPTMGMITMRRKTGEEHLLERLPDFEITKKAKVARTFQNIRLFSGLTVLENLLVAQHNALMKASGYTILGLLGLPTYSKAAAAAIDKAKYWLDKADLTDRADDPAGDLPYGAQRRLEIARAMCTEPELLCLDEPAAGLNPKESLALNNLLRGIRTEGTSLLLIEHDMSVVMEISDHVVVLEYGQKISDGTPDHVKNDPKVIAAYLGVEDDEVEEVIAEELGGTL</sequence>
<reference evidence="8" key="1">
    <citation type="submission" date="2016-10" db="EMBL/GenBank/DDBJ databases">
        <authorList>
            <person name="Wibberg D."/>
        </authorList>
    </citation>
    <scope>NUCLEOTIDE SEQUENCE [LARGE SCALE GENOMIC DNA]</scope>
</reference>
<dbReference type="SMART" id="SM00382">
    <property type="entry name" value="AAA"/>
    <property type="match status" value="1"/>
</dbReference>
<dbReference type="InterPro" id="IPR032823">
    <property type="entry name" value="BCA_ABC_TP_C"/>
</dbReference>
<evidence type="ECO:0000256" key="2">
    <source>
        <dbReference type="ARBA" id="ARBA00022448"/>
    </source>
</evidence>
<dbReference type="Gene3D" id="3.40.50.300">
    <property type="entry name" value="P-loop containing nucleotide triphosphate hydrolases"/>
    <property type="match status" value="1"/>
</dbReference>
<evidence type="ECO:0000256" key="1">
    <source>
        <dbReference type="ARBA" id="ARBA00005417"/>
    </source>
</evidence>
<dbReference type="RefSeq" id="WP_077117935.1">
    <property type="nucleotide sequence ID" value="NZ_FMUE01000001.1"/>
</dbReference>
<keyword evidence="4 7" id="KW-0067">ATP-binding</keyword>
<dbReference type="FunFam" id="3.40.50.300:FF:000421">
    <property type="entry name" value="Branched-chain amino acid ABC transporter ATP-binding protein"/>
    <property type="match status" value="1"/>
</dbReference>
<organism evidence="7 8">
    <name type="scientific">Agrobacterium rosae</name>
    <dbReference type="NCBI Taxonomy" id="1972867"/>
    <lineage>
        <taxon>Bacteria</taxon>
        <taxon>Pseudomonadati</taxon>
        <taxon>Pseudomonadota</taxon>
        <taxon>Alphaproteobacteria</taxon>
        <taxon>Hyphomicrobiales</taxon>
        <taxon>Rhizobiaceae</taxon>
        <taxon>Rhizobium/Agrobacterium group</taxon>
        <taxon>Agrobacterium</taxon>
    </lineage>
</organism>
<dbReference type="GO" id="GO:0005304">
    <property type="term" value="F:L-valine transmembrane transporter activity"/>
    <property type="evidence" value="ECO:0007669"/>
    <property type="project" value="TreeGrafter"/>
</dbReference>
<dbReference type="GO" id="GO:0005524">
    <property type="term" value="F:ATP binding"/>
    <property type="evidence" value="ECO:0007669"/>
    <property type="project" value="UniProtKB-KW"/>
</dbReference>
<dbReference type="InterPro" id="IPR027417">
    <property type="entry name" value="P-loop_NTPase"/>
</dbReference>
<evidence type="ECO:0000313" key="7">
    <source>
        <dbReference type="EMBL" id="SCX07505.1"/>
    </source>
</evidence>
<dbReference type="InterPro" id="IPR051120">
    <property type="entry name" value="ABC_AA/LPS_Transport"/>
</dbReference>
<dbReference type="GO" id="GO:0015188">
    <property type="term" value="F:L-isoleucine transmembrane transporter activity"/>
    <property type="evidence" value="ECO:0007669"/>
    <property type="project" value="TreeGrafter"/>
</dbReference>
<dbReference type="AlphaFoldDB" id="A0A1R3TAN5"/>
<dbReference type="Pfam" id="PF12399">
    <property type="entry name" value="BCA_ABC_TP_C"/>
    <property type="match status" value="1"/>
</dbReference>
<keyword evidence="3" id="KW-0547">Nucleotide-binding</keyword>
<dbReference type="STRING" id="1907666.DSM25559_0716"/>
<comment type="similarity">
    <text evidence="1">Belongs to the ABC transporter superfamily.</text>
</comment>
<protein>
    <submittedName>
        <fullName evidence="7">Arginine transport ATP-binding protein ArtM</fullName>
    </submittedName>
</protein>